<dbReference type="InterPro" id="IPR029056">
    <property type="entry name" value="Ribokinase-like"/>
</dbReference>
<dbReference type="SUPFAM" id="SSF53613">
    <property type="entry name" value="Ribokinase-like"/>
    <property type="match status" value="1"/>
</dbReference>
<evidence type="ECO:0000313" key="1">
    <source>
        <dbReference type="EMBL" id="MDI6452843.1"/>
    </source>
</evidence>
<dbReference type="Gene3D" id="3.40.50.450">
    <property type="match status" value="1"/>
</dbReference>
<dbReference type="InterPro" id="IPR007710">
    <property type="entry name" value="Nucleoside_deoxyribTrfase"/>
</dbReference>
<protein>
    <submittedName>
        <fullName evidence="1">Nucleoside 2-deoxyribosyltransferase</fullName>
    </submittedName>
</protein>
<comment type="caution">
    <text evidence="1">The sequence shown here is derived from an EMBL/GenBank/DDBJ whole genome shotgun (WGS) entry which is preliminary data.</text>
</comment>
<keyword evidence="2" id="KW-1185">Reference proteome</keyword>
<accession>A0AAW6U4D5</accession>
<proteinExistence type="predicted"/>
<dbReference type="AlphaFoldDB" id="A0AAW6U4D5"/>
<gene>
    <name evidence="1" type="ORF">QJ521_04635</name>
</gene>
<sequence length="410" mass="47253">MRLGGIFHVARALNSIGQEYSIAYISPKYLEKDIQSFGKKLSALCTFNIGTVLHKPNVICIQESTEFSNQGYEELNRDQNQFDLYEECLEKAIKGNKYTDAIITSGEFLNQRFIDLIKSHQISVHIDFHHEEIQDLIDIDTAIFSTSGESFSNDFKSLIEKYRNNKIKRVLLKENRGGSRLFDYQLDKIIAAPAFLVNNLHSVGVGDCYNAILVSELGKSMYENMLYASQIAAFYSLTMDHEEFCKDVERIKNRDINHCITNGVQIFWEDRSKFKIYLAAPDFPNNPANKIANRVEKSLEHHNFKLFRPIIENGLIENNTPLKDKIRIYNNDLKHIKDSDLCIAILHDDDPGTNVEIGIFKALNKKIIALSYNNHLNNFFLENSINKIVTNEKELIMYLFIYLGELNEKI</sequence>
<dbReference type="EMBL" id="JASCXW010000012">
    <property type="protein sequence ID" value="MDI6452843.1"/>
    <property type="molecule type" value="Genomic_DNA"/>
</dbReference>
<dbReference type="Gene3D" id="3.40.1190.20">
    <property type="match status" value="1"/>
</dbReference>
<dbReference type="Pfam" id="PF05014">
    <property type="entry name" value="Nuc_deoxyrib_tr"/>
    <property type="match status" value="1"/>
</dbReference>
<evidence type="ECO:0000313" key="2">
    <source>
        <dbReference type="Proteomes" id="UP001431532"/>
    </source>
</evidence>
<name>A0AAW6U4D5_9MOLU</name>
<dbReference type="SUPFAM" id="SSF52309">
    <property type="entry name" value="N-(deoxy)ribosyltransferase-like"/>
    <property type="match status" value="1"/>
</dbReference>
<reference evidence="1" key="1">
    <citation type="submission" date="2023-05" db="EMBL/GenBank/DDBJ databases">
        <title>Mariniplasma microaerophilum sp. nov., a novel anaerobic mollicute isolated from terrestrial mud volcano, Taman Peninsula, Russia.</title>
        <authorList>
            <person name="Khomyakova M.A."/>
            <person name="Merkel A.Y."/>
            <person name="Slobodkin A.I."/>
        </authorList>
    </citation>
    <scope>NUCLEOTIDE SEQUENCE</scope>
    <source>
        <strain evidence="1">M4Ah</strain>
    </source>
</reference>
<dbReference type="RefSeq" id="WP_282839268.1">
    <property type="nucleotide sequence ID" value="NZ_JASCXW010000012.1"/>
</dbReference>
<organism evidence="1 2">
    <name type="scientific">Peloplasma aerotolerans</name>
    <dbReference type="NCBI Taxonomy" id="3044389"/>
    <lineage>
        <taxon>Bacteria</taxon>
        <taxon>Bacillati</taxon>
        <taxon>Mycoplasmatota</taxon>
        <taxon>Mollicutes</taxon>
        <taxon>Acholeplasmatales</taxon>
        <taxon>Acholeplasmataceae</taxon>
        <taxon>Peloplasma</taxon>
    </lineage>
</organism>
<dbReference type="Proteomes" id="UP001431532">
    <property type="component" value="Unassembled WGS sequence"/>
</dbReference>